<dbReference type="PANTHER" id="PTHR47506:SF1">
    <property type="entry name" value="HTH-TYPE TRANSCRIPTIONAL REGULATOR YJDC"/>
    <property type="match status" value="1"/>
</dbReference>
<proteinExistence type="predicted"/>
<dbReference type="SUPFAM" id="SSF46689">
    <property type="entry name" value="Homeodomain-like"/>
    <property type="match status" value="1"/>
</dbReference>
<dbReference type="Gene3D" id="1.10.357.10">
    <property type="entry name" value="Tetracycline Repressor, domain 2"/>
    <property type="match status" value="1"/>
</dbReference>
<dbReference type="InterPro" id="IPR001647">
    <property type="entry name" value="HTH_TetR"/>
</dbReference>
<accession>A0ABV1EMC7</accession>
<dbReference type="EMBL" id="JBBMFT010000002">
    <property type="protein sequence ID" value="MEQ2455750.1"/>
    <property type="molecule type" value="Genomic_DNA"/>
</dbReference>
<evidence type="ECO:0000259" key="5">
    <source>
        <dbReference type="PROSITE" id="PS50977"/>
    </source>
</evidence>
<evidence type="ECO:0000313" key="7">
    <source>
        <dbReference type="Proteomes" id="UP001440599"/>
    </source>
</evidence>
<evidence type="ECO:0000256" key="4">
    <source>
        <dbReference type="PROSITE-ProRule" id="PRU00335"/>
    </source>
</evidence>
<evidence type="ECO:0000256" key="3">
    <source>
        <dbReference type="ARBA" id="ARBA00023163"/>
    </source>
</evidence>
<keyword evidence="7" id="KW-1185">Reference proteome</keyword>
<dbReference type="RefSeq" id="WP_349139352.1">
    <property type="nucleotide sequence ID" value="NZ_JBBMFT010000002.1"/>
</dbReference>
<dbReference type="Pfam" id="PF00440">
    <property type="entry name" value="TetR_N"/>
    <property type="match status" value="1"/>
</dbReference>
<gene>
    <name evidence="6" type="ORF">WMO45_04385</name>
</gene>
<organism evidence="6 7">
    <name type="scientific">Flavonifractor hominis</name>
    <dbReference type="NCBI Taxonomy" id="3133178"/>
    <lineage>
        <taxon>Bacteria</taxon>
        <taxon>Bacillati</taxon>
        <taxon>Bacillota</taxon>
        <taxon>Clostridia</taxon>
        <taxon>Eubacteriales</taxon>
        <taxon>Oscillospiraceae</taxon>
        <taxon>Flavonifractor</taxon>
    </lineage>
</organism>
<protein>
    <submittedName>
        <fullName evidence="6">TetR/AcrR family transcriptional regulator</fullName>
    </submittedName>
</protein>
<dbReference type="Proteomes" id="UP001440599">
    <property type="component" value="Unassembled WGS sequence"/>
</dbReference>
<feature type="DNA-binding region" description="H-T-H motif" evidence="4">
    <location>
        <begin position="34"/>
        <end position="53"/>
    </location>
</feature>
<evidence type="ECO:0000313" key="6">
    <source>
        <dbReference type="EMBL" id="MEQ2455750.1"/>
    </source>
</evidence>
<keyword evidence="1" id="KW-0805">Transcription regulation</keyword>
<dbReference type="InterPro" id="IPR009057">
    <property type="entry name" value="Homeodomain-like_sf"/>
</dbReference>
<feature type="domain" description="HTH tetR-type" evidence="5">
    <location>
        <begin position="11"/>
        <end position="71"/>
    </location>
</feature>
<sequence length="205" mass="23632">MPSTTFYNLPPEKRERLLAAARAEFVRVPYEEASVNRIIQAAGIPRGSFYMYFTDKEDLFRHLMECYARLLEERMAQLLDRNGGDLFAAFLELFDHIRGVWRQGEYREIGQILCRNRQMQPWLFLDRAGPEAVLNRLRDRVDLSRLDLQTETDLSDLFHLLVTTLAGTLVTAQTVREEEARARLVRVLGILQRGAASKAPSCEEA</sequence>
<reference evidence="6 7" key="1">
    <citation type="submission" date="2024-03" db="EMBL/GenBank/DDBJ databases">
        <title>Human intestinal bacterial collection.</title>
        <authorList>
            <person name="Pauvert C."/>
            <person name="Hitch T.C.A."/>
            <person name="Clavel T."/>
        </authorList>
    </citation>
    <scope>NUCLEOTIDE SEQUENCE [LARGE SCALE GENOMIC DNA]</scope>
    <source>
        <strain evidence="6 7">CLA-AP-H34</strain>
    </source>
</reference>
<dbReference type="PANTHER" id="PTHR47506">
    <property type="entry name" value="TRANSCRIPTIONAL REGULATORY PROTEIN"/>
    <property type="match status" value="1"/>
</dbReference>
<evidence type="ECO:0000256" key="1">
    <source>
        <dbReference type="ARBA" id="ARBA00023015"/>
    </source>
</evidence>
<keyword evidence="2 4" id="KW-0238">DNA-binding</keyword>
<name>A0ABV1EMC7_9FIRM</name>
<dbReference type="PROSITE" id="PS50977">
    <property type="entry name" value="HTH_TETR_2"/>
    <property type="match status" value="1"/>
</dbReference>
<keyword evidence="3" id="KW-0804">Transcription</keyword>
<evidence type="ECO:0000256" key="2">
    <source>
        <dbReference type="ARBA" id="ARBA00023125"/>
    </source>
</evidence>
<comment type="caution">
    <text evidence="6">The sequence shown here is derived from an EMBL/GenBank/DDBJ whole genome shotgun (WGS) entry which is preliminary data.</text>
</comment>
<dbReference type="PRINTS" id="PR00455">
    <property type="entry name" value="HTHTETR"/>
</dbReference>